<gene>
    <name evidence="1" type="ORF">CFN78_26660</name>
</gene>
<evidence type="ECO:0000313" key="2">
    <source>
        <dbReference type="Proteomes" id="UP000242444"/>
    </source>
</evidence>
<dbReference type="InterPro" id="IPR008930">
    <property type="entry name" value="Terpenoid_cyclase/PrenylTrfase"/>
</dbReference>
<proteinExistence type="predicted"/>
<evidence type="ECO:0000313" key="1">
    <source>
        <dbReference type="EMBL" id="OZM70196.1"/>
    </source>
</evidence>
<dbReference type="EMBL" id="NKYE01000023">
    <property type="protein sequence ID" value="OZM70196.1"/>
    <property type="molecule type" value="Genomic_DNA"/>
</dbReference>
<dbReference type="InParanoid" id="A0A263CXY5"/>
<protein>
    <recommendedName>
        <fullName evidence="3">Prenyltransferase</fullName>
    </recommendedName>
</protein>
<sequence>MATHARLLDRRRFELSFGDGTTGAVTAALAAYRNADGGYGSGLEPDLRSASSQPVAALHAFEVFEEIGPETTSEAARLCDWLTSITLPDGGLPFGLPIADPAGCAPFFAAVDPSVSSLHMTCMLAASAHLTGRHDTAVREHPWTATATEYSMRRIRELDAPGHALEFRFALRFLDTVHDLVPGADAELRRLAAFLPASGVMPVEGGAEGEAMHPLDFAPEPGRPVRAYLAEPLIEAGLDALAAARRADGGWTVDWSSHSPAGEFEWRGWATLRALALLRANGRV</sequence>
<accession>A0A263CXY5</accession>
<name>A0A263CXY5_9PSEU</name>
<dbReference type="OrthoDB" id="3286086at2"/>
<organism evidence="1 2">
    <name type="scientific">Amycolatopsis antarctica</name>
    <dbReference type="NCBI Taxonomy" id="1854586"/>
    <lineage>
        <taxon>Bacteria</taxon>
        <taxon>Bacillati</taxon>
        <taxon>Actinomycetota</taxon>
        <taxon>Actinomycetes</taxon>
        <taxon>Pseudonocardiales</taxon>
        <taxon>Pseudonocardiaceae</taxon>
        <taxon>Amycolatopsis</taxon>
    </lineage>
</organism>
<evidence type="ECO:0008006" key="3">
    <source>
        <dbReference type="Google" id="ProtNLM"/>
    </source>
</evidence>
<comment type="caution">
    <text evidence="1">The sequence shown here is derived from an EMBL/GenBank/DDBJ whole genome shotgun (WGS) entry which is preliminary data.</text>
</comment>
<dbReference type="SUPFAM" id="SSF48239">
    <property type="entry name" value="Terpenoid cyclases/Protein prenyltransferases"/>
    <property type="match status" value="1"/>
</dbReference>
<reference evidence="1 2" key="1">
    <citation type="submission" date="2017-07" db="EMBL/GenBank/DDBJ databases">
        <title>Amycolatopsis antarcticus sp. nov., isolated from the surface of an Antarcticus brown macroalga.</title>
        <authorList>
            <person name="Wang J."/>
            <person name="Leiva S."/>
            <person name="Huang J."/>
            <person name="Huang Y."/>
        </authorList>
    </citation>
    <scope>NUCLEOTIDE SEQUENCE [LARGE SCALE GENOMIC DNA]</scope>
    <source>
        <strain evidence="1 2">AU-G6</strain>
    </source>
</reference>
<dbReference type="AlphaFoldDB" id="A0A263CXY5"/>
<keyword evidence="2" id="KW-1185">Reference proteome</keyword>
<dbReference type="Proteomes" id="UP000242444">
    <property type="component" value="Unassembled WGS sequence"/>
</dbReference>